<evidence type="ECO:0000256" key="1">
    <source>
        <dbReference type="ARBA" id="ARBA00004275"/>
    </source>
</evidence>
<dbReference type="PANTHER" id="PTHR43684">
    <property type="match status" value="1"/>
</dbReference>
<comment type="caution">
    <text evidence="5">The sequence shown here is derived from an EMBL/GenBank/DDBJ whole genome shotgun (WGS) entry which is preliminary data.</text>
</comment>
<dbReference type="Pfam" id="PF00378">
    <property type="entry name" value="ECH_1"/>
    <property type="match status" value="1"/>
</dbReference>
<comment type="subcellular location">
    <subcellularLocation>
        <location evidence="1">Peroxisome</location>
    </subcellularLocation>
</comment>
<dbReference type="InterPro" id="IPR029045">
    <property type="entry name" value="ClpP/crotonase-like_dom_sf"/>
</dbReference>
<dbReference type="CDD" id="cd06558">
    <property type="entry name" value="crotonase-like"/>
    <property type="match status" value="1"/>
</dbReference>
<dbReference type="InterPro" id="IPR014748">
    <property type="entry name" value="Enoyl-CoA_hydra_C"/>
</dbReference>
<evidence type="ECO:0000313" key="6">
    <source>
        <dbReference type="Proteomes" id="UP001176471"/>
    </source>
</evidence>
<comment type="similarity">
    <text evidence="2">Belongs to the enoyl-CoA hydratase/isomerase family.</text>
</comment>
<sequence length="252" mass="26420">MRDSITITQTAGVMEIRLDRPDKKNALTGPMYRAMTAALADASARSDIGVVLFSGVGDAFCAGNDLKDFMAGPEGGAAAFAFIRAIAAFDKPVVAAVQGLAVGVGTTMLFHCDLIYAAPDARFIMPFVNLGLVPEAGSSLLAPATMGHARAAAMLLLGEPMDADAADRAGLVTAIVPAAALLDHARAKAAALMARPPRALAATRRLMKGDPAALIARIEEEARLFRETLASPEAQEAFAAFFEKRPPLFRRP</sequence>
<dbReference type="SUPFAM" id="SSF52096">
    <property type="entry name" value="ClpP/crotonase"/>
    <property type="match status" value="1"/>
</dbReference>
<dbReference type="PANTHER" id="PTHR43684:SF1">
    <property type="entry name" value="ENOYL-COA DELTA ISOMERASE 2"/>
    <property type="match status" value="1"/>
</dbReference>
<dbReference type="InterPro" id="IPR001753">
    <property type="entry name" value="Enoyl-CoA_hydra/iso"/>
</dbReference>
<dbReference type="Proteomes" id="UP001176471">
    <property type="component" value="Unassembled WGS sequence"/>
</dbReference>
<dbReference type="RefSeq" id="WP_304534489.1">
    <property type="nucleotide sequence ID" value="NZ_JAUQOM010000001.1"/>
</dbReference>
<keyword evidence="6" id="KW-1185">Reference proteome</keyword>
<reference evidence="5" key="1">
    <citation type="submission" date="2023-07" db="EMBL/GenBank/DDBJ databases">
        <title>Bacterial whole genome sequence for Sphingobium sp. HBC34.</title>
        <authorList>
            <person name="Le V."/>
            <person name="Ko S.-R."/>
            <person name="Ahn C.-Y."/>
            <person name="Oh H.-M."/>
        </authorList>
    </citation>
    <scope>NUCLEOTIDE SEQUENCE</scope>
    <source>
        <strain evidence="5">HBC34</strain>
    </source>
</reference>
<dbReference type="InterPro" id="IPR051053">
    <property type="entry name" value="ECH/Chromodomain_protein"/>
</dbReference>
<evidence type="ECO:0000313" key="5">
    <source>
        <dbReference type="EMBL" id="MDO7833969.1"/>
    </source>
</evidence>
<dbReference type="EMBL" id="JAUQOM010000001">
    <property type="protein sequence ID" value="MDO7833969.1"/>
    <property type="molecule type" value="Genomic_DNA"/>
</dbReference>
<gene>
    <name evidence="5" type="ORF">Q4610_02825</name>
</gene>
<organism evidence="5 6">
    <name type="scientific">Sphingobium cyanobacteriorum</name>
    <dbReference type="NCBI Taxonomy" id="3063954"/>
    <lineage>
        <taxon>Bacteria</taxon>
        <taxon>Pseudomonadati</taxon>
        <taxon>Pseudomonadota</taxon>
        <taxon>Alphaproteobacteria</taxon>
        <taxon>Sphingomonadales</taxon>
        <taxon>Sphingomonadaceae</taxon>
        <taxon>Sphingobium</taxon>
    </lineage>
</organism>
<dbReference type="Gene3D" id="3.90.226.10">
    <property type="entry name" value="2-enoyl-CoA Hydratase, Chain A, domain 1"/>
    <property type="match status" value="1"/>
</dbReference>
<keyword evidence="3" id="KW-0576">Peroxisome</keyword>
<dbReference type="Gene3D" id="1.10.12.10">
    <property type="entry name" value="Lyase 2-enoyl-coa Hydratase, Chain A, domain 2"/>
    <property type="match status" value="1"/>
</dbReference>
<evidence type="ECO:0000256" key="4">
    <source>
        <dbReference type="ARBA" id="ARBA00023235"/>
    </source>
</evidence>
<keyword evidence="4" id="KW-0413">Isomerase</keyword>
<evidence type="ECO:0000256" key="3">
    <source>
        <dbReference type="ARBA" id="ARBA00023140"/>
    </source>
</evidence>
<protein>
    <submittedName>
        <fullName evidence="5">Enoyl-CoA hydratase-related protein</fullName>
    </submittedName>
</protein>
<accession>A0ABT8ZHF0</accession>
<evidence type="ECO:0000256" key="2">
    <source>
        <dbReference type="ARBA" id="ARBA00005254"/>
    </source>
</evidence>
<name>A0ABT8ZHF0_9SPHN</name>
<proteinExistence type="inferred from homology"/>